<organism evidence="8 9">
    <name type="scientific">Microscilla marina ATCC 23134</name>
    <dbReference type="NCBI Taxonomy" id="313606"/>
    <lineage>
        <taxon>Bacteria</taxon>
        <taxon>Pseudomonadati</taxon>
        <taxon>Bacteroidota</taxon>
        <taxon>Cytophagia</taxon>
        <taxon>Cytophagales</taxon>
        <taxon>Microscillaceae</taxon>
        <taxon>Microscilla</taxon>
    </lineage>
</organism>
<evidence type="ECO:0000256" key="2">
    <source>
        <dbReference type="ARBA" id="ARBA00022642"/>
    </source>
</evidence>
<dbReference type="GO" id="GO:0043420">
    <property type="term" value="P:anthranilate metabolic process"/>
    <property type="evidence" value="ECO:0007669"/>
    <property type="project" value="UniProtKB-UniRule"/>
</dbReference>
<comment type="function">
    <text evidence="1 7">Catalyzes the oxidative ring opening of 3-hydroxyanthranilate to 2-amino-3-carboxymuconate semialdehyde, which spontaneously cyclizes to quinolinate.</text>
</comment>
<comment type="pathway">
    <text evidence="7">Cofactor biosynthesis; NAD(+) biosynthesis; quinolinate from L-kynurenine: step 3/3.</text>
</comment>
<evidence type="ECO:0000256" key="3">
    <source>
        <dbReference type="ARBA" id="ARBA00022723"/>
    </source>
</evidence>
<comment type="catalytic activity">
    <reaction evidence="7">
        <text>3-hydroxyanthranilate + O2 = (2Z,4Z)-2-amino-3-carboxymuconate 6-semialdehyde</text>
        <dbReference type="Rhea" id="RHEA:17953"/>
        <dbReference type="ChEBI" id="CHEBI:15379"/>
        <dbReference type="ChEBI" id="CHEBI:36559"/>
        <dbReference type="ChEBI" id="CHEBI:77612"/>
        <dbReference type="EC" id="1.13.11.6"/>
    </reaction>
</comment>
<dbReference type="UniPathway" id="UPA00253">
    <property type="reaction ID" value="UER00330"/>
</dbReference>
<dbReference type="HAMAP" id="MF_00825">
    <property type="entry name" value="3_HAO"/>
    <property type="match status" value="1"/>
</dbReference>
<feature type="binding site" evidence="7">
    <location>
        <position position="128"/>
    </location>
    <ligand>
        <name>Fe cation</name>
        <dbReference type="ChEBI" id="CHEBI:24875"/>
        <label>2</label>
    </ligand>
</feature>
<evidence type="ECO:0000313" key="8">
    <source>
        <dbReference type="EMBL" id="EAY29561.1"/>
    </source>
</evidence>
<sequence>MFMKPFNVHNLLQWVEENKDELKPPVCNKEVYPGGDFIVMVIGGPNLRKDYHYNEGPEFFYQIKGDITLKVIEEGEFKDVVIKEGEMYLLNPKVPHSPQRPEGTVGLVIEEKRKDYQTDGFQWYCDSCGHKLHDEYFKLVNIEKQLPETFAKFNGNVELHKCSNCGDVLKVPNKATAAK</sequence>
<dbReference type="Gene3D" id="2.60.120.10">
    <property type="entry name" value="Jelly Rolls"/>
    <property type="match status" value="1"/>
</dbReference>
<feature type="binding site" evidence="7">
    <location>
        <position position="58"/>
    </location>
    <ligand>
        <name>Fe cation</name>
        <dbReference type="ChEBI" id="CHEBI:24875"/>
        <label>1</label>
        <note>catalytic</note>
    </ligand>
</feature>
<dbReference type="AlphaFoldDB" id="A1ZJ25"/>
<dbReference type="GO" id="GO:0019805">
    <property type="term" value="P:quinolinate biosynthetic process"/>
    <property type="evidence" value="ECO:0007669"/>
    <property type="project" value="UniProtKB-UniRule"/>
</dbReference>
<keyword evidence="3 7" id="KW-0479">Metal-binding</keyword>
<gene>
    <name evidence="7" type="primary">nbaC</name>
    <name evidence="8" type="ORF">M23134_00445</name>
</gene>
<dbReference type="InterPro" id="IPR011051">
    <property type="entry name" value="RmlC_Cupin_sf"/>
</dbReference>
<dbReference type="SUPFAM" id="SSF51182">
    <property type="entry name" value="RmlC-like cupins"/>
    <property type="match status" value="1"/>
</dbReference>
<feature type="binding site" evidence="7">
    <location>
        <position position="110"/>
    </location>
    <ligand>
        <name>substrate</name>
    </ligand>
</feature>
<feature type="binding site" evidence="7">
    <location>
        <position position="125"/>
    </location>
    <ligand>
        <name>Fe cation</name>
        <dbReference type="ChEBI" id="CHEBI:24875"/>
        <label>2</label>
    </ligand>
</feature>
<feature type="binding site" evidence="7">
    <location>
        <position position="165"/>
    </location>
    <ligand>
        <name>Fe cation</name>
        <dbReference type="ChEBI" id="CHEBI:24875"/>
        <label>2</label>
    </ligand>
</feature>
<evidence type="ECO:0000256" key="6">
    <source>
        <dbReference type="ARBA" id="ARBA00023004"/>
    </source>
</evidence>
<feature type="binding site" evidence="7">
    <location>
        <position position="52"/>
    </location>
    <ligand>
        <name>Fe cation</name>
        <dbReference type="ChEBI" id="CHEBI:24875"/>
        <label>1</label>
        <note>catalytic</note>
    </ligand>
</feature>
<dbReference type="EMBL" id="AAWS01000010">
    <property type="protein sequence ID" value="EAY29561.1"/>
    <property type="molecule type" value="Genomic_DNA"/>
</dbReference>
<dbReference type="InterPro" id="IPR010329">
    <property type="entry name" value="3hydroanth_dOase"/>
</dbReference>
<keyword evidence="2 7" id="KW-0662">Pyridine nucleotide biosynthesis</keyword>
<evidence type="ECO:0000256" key="1">
    <source>
        <dbReference type="ARBA" id="ARBA00002752"/>
    </source>
</evidence>
<dbReference type="EC" id="1.13.11.6" evidence="7"/>
<reference evidence="8 9" key="1">
    <citation type="submission" date="2007-01" db="EMBL/GenBank/DDBJ databases">
        <authorList>
            <person name="Haygood M."/>
            <person name="Podell S."/>
            <person name="Anderson C."/>
            <person name="Hopkinson B."/>
            <person name="Roe K."/>
            <person name="Barbeau K."/>
            <person name="Gaasterland T."/>
            <person name="Ferriera S."/>
            <person name="Johnson J."/>
            <person name="Kravitz S."/>
            <person name="Beeson K."/>
            <person name="Sutton G."/>
            <person name="Rogers Y.-H."/>
            <person name="Friedman R."/>
            <person name="Frazier M."/>
            <person name="Venter J.C."/>
        </authorList>
    </citation>
    <scope>NUCLEOTIDE SEQUENCE [LARGE SCALE GENOMIC DNA]</scope>
    <source>
        <strain evidence="8 9">ATCC 23134</strain>
    </source>
</reference>
<dbReference type="eggNOG" id="COG0662">
    <property type="taxonomic scope" value="Bacteria"/>
</dbReference>
<keyword evidence="9" id="KW-1185">Reference proteome</keyword>
<evidence type="ECO:0000256" key="7">
    <source>
        <dbReference type="HAMAP-Rule" id="MF_00825"/>
    </source>
</evidence>
<dbReference type="NCBIfam" id="NF009763">
    <property type="entry name" value="PRK13264.1"/>
    <property type="match status" value="1"/>
</dbReference>
<feature type="binding site" evidence="7">
    <location>
        <position position="100"/>
    </location>
    <ligand>
        <name>substrate</name>
    </ligand>
</feature>
<accession>A1ZJ25</accession>
<dbReference type="CDD" id="cd06123">
    <property type="entry name" value="cupin_HAO"/>
    <property type="match status" value="1"/>
</dbReference>
<comment type="caution">
    <text evidence="8">The sequence shown here is derived from an EMBL/GenBank/DDBJ whole genome shotgun (WGS) entry which is preliminary data.</text>
</comment>
<protein>
    <recommendedName>
        <fullName evidence="7">3-hydroxyanthranilate 3,4-dioxygenase</fullName>
        <ecNumber evidence="7">1.13.11.6</ecNumber>
    </recommendedName>
    <alternativeName>
        <fullName evidence="7">3-hydroxyanthranilate oxygenase</fullName>
        <shortName evidence="7">3-HAO</shortName>
    </alternativeName>
    <alternativeName>
        <fullName evidence="7">3-hydroxyanthranilic acid dioxygenase</fullName>
        <shortName evidence="7">HAD</shortName>
    </alternativeName>
</protein>
<keyword evidence="6 7" id="KW-0408">Iron</keyword>
<feature type="binding site" evidence="7">
    <location>
        <position position="58"/>
    </location>
    <ligand>
        <name>substrate</name>
    </ligand>
</feature>
<evidence type="ECO:0000256" key="5">
    <source>
        <dbReference type="ARBA" id="ARBA00023002"/>
    </source>
</evidence>
<keyword evidence="5 7" id="KW-0560">Oxidoreductase</keyword>
<dbReference type="GO" id="GO:0000334">
    <property type="term" value="F:3-hydroxyanthranilate 3,4-dioxygenase activity"/>
    <property type="evidence" value="ECO:0007669"/>
    <property type="project" value="UniProtKB-UniRule"/>
</dbReference>
<comment type="cofactor">
    <cofactor evidence="7">
        <name>Fe(2+)</name>
        <dbReference type="ChEBI" id="CHEBI:29033"/>
    </cofactor>
    <text evidence="7">Binds 2 Fe(2+) ions per subunit.</text>
</comment>
<comment type="similarity">
    <text evidence="7">Belongs to the 3-HAO family.</text>
</comment>
<evidence type="ECO:0000256" key="4">
    <source>
        <dbReference type="ARBA" id="ARBA00022964"/>
    </source>
</evidence>
<keyword evidence="4 7" id="KW-0223">Dioxygenase</keyword>
<evidence type="ECO:0000313" key="9">
    <source>
        <dbReference type="Proteomes" id="UP000004095"/>
    </source>
</evidence>
<dbReference type="PANTHER" id="PTHR15497:SF1">
    <property type="entry name" value="3-HYDROXYANTHRANILATE 3,4-DIOXYGENASE"/>
    <property type="match status" value="1"/>
</dbReference>
<dbReference type="PANTHER" id="PTHR15497">
    <property type="entry name" value="3-HYDROXYANTHRANILATE 3,4-DIOXYGENASE"/>
    <property type="match status" value="1"/>
</dbReference>
<dbReference type="GO" id="GO:0008198">
    <property type="term" value="F:ferrous iron binding"/>
    <property type="evidence" value="ECO:0007669"/>
    <property type="project" value="UniProtKB-UniRule"/>
</dbReference>
<dbReference type="InterPro" id="IPR014710">
    <property type="entry name" value="RmlC-like_jellyroll"/>
</dbReference>
<dbReference type="NCBIfam" id="TIGR03037">
    <property type="entry name" value="anthran_nbaC"/>
    <property type="match status" value="1"/>
</dbReference>
<proteinExistence type="inferred from homology"/>
<dbReference type="GO" id="GO:0006569">
    <property type="term" value="P:L-tryptophan catabolic process"/>
    <property type="evidence" value="ECO:0007669"/>
    <property type="project" value="UniProtKB-UniRule"/>
</dbReference>
<feature type="binding site" evidence="7">
    <location>
        <position position="96"/>
    </location>
    <ligand>
        <name>Fe cation</name>
        <dbReference type="ChEBI" id="CHEBI:24875"/>
        <label>1</label>
        <note>catalytic</note>
    </ligand>
</feature>
<dbReference type="Proteomes" id="UP000004095">
    <property type="component" value="Unassembled WGS sequence"/>
</dbReference>
<dbReference type="Pfam" id="PF06052">
    <property type="entry name" value="3-HAO"/>
    <property type="match status" value="1"/>
</dbReference>
<feature type="binding site" evidence="7">
    <location>
        <position position="48"/>
    </location>
    <ligand>
        <name>O2</name>
        <dbReference type="ChEBI" id="CHEBI:15379"/>
    </ligand>
</feature>
<feature type="binding site" evidence="7">
    <location>
        <position position="162"/>
    </location>
    <ligand>
        <name>Fe cation</name>
        <dbReference type="ChEBI" id="CHEBI:24875"/>
        <label>2</label>
    </ligand>
</feature>
<dbReference type="GO" id="GO:0009435">
    <property type="term" value="P:NAD+ biosynthetic process"/>
    <property type="evidence" value="ECO:0007669"/>
    <property type="project" value="UniProtKB-UniPathway"/>
</dbReference>
<name>A1ZJ25_MICM2</name>